<feature type="region of interest" description="Disordered" evidence="1">
    <location>
        <begin position="125"/>
        <end position="146"/>
    </location>
</feature>
<name>A0AAE3YSU0_9ACTN</name>
<dbReference type="EMBL" id="JAVDYB010000001">
    <property type="protein sequence ID" value="MDR7278602.1"/>
    <property type="molecule type" value="Genomic_DNA"/>
</dbReference>
<evidence type="ECO:0000313" key="3">
    <source>
        <dbReference type="EMBL" id="MDR7278602.1"/>
    </source>
</evidence>
<reference evidence="3" key="1">
    <citation type="submission" date="2023-07" db="EMBL/GenBank/DDBJ databases">
        <title>Sequencing the genomes of 1000 actinobacteria strains.</title>
        <authorList>
            <person name="Klenk H.-P."/>
        </authorList>
    </citation>
    <scope>NUCLEOTIDE SEQUENCE</scope>
    <source>
        <strain evidence="3">DSM 44707</strain>
    </source>
</reference>
<feature type="domain" description="SseB protein N-terminal" evidence="2">
    <location>
        <begin position="218"/>
        <end position="326"/>
    </location>
</feature>
<keyword evidence="4" id="KW-1185">Reference proteome</keyword>
<dbReference type="AlphaFoldDB" id="A0AAE3YSU0"/>
<dbReference type="InterPro" id="IPR009839">
    <property type="entry name" value="SseB_N"/>
</dbReference>
<dbReference type="Proteomes" id="UP001183643">
    <property type="component" value="Unassembled WGS sequence"/>
</dbReference>
<evidence type="ECO:0000259" key="2">
    <source>
        <dbReference type="Pfam" id="PF07179"/>
    </source>
</evidence>
<gene>
    <name evidence="3" type="ORF">J2S41_005380</name>
</gene>
<sequence length="345" mass="36272">MGEAGWAGLLTAVHDALFACDRETRFALAGTDRRLWLTVRADSVTAEIPAYDPAMLTELDWRPPAPGQGVWTYEVPRTVEHVEWLCRFAVHGASLLITPDPGTLTFYESDPEADPTPAPVLTVVPDLAPEPSAPEPPEPPAPEPAATLTVVPEPAEAPPASAALTLVPEPEFIVVPEAEATLALPVAVRTAPVPPAPLTVVPEPEAAPVWPEDPLAALRAVLSDAVASRDLTGYVSALRTAAVSMPLLDDPSPETGVRPAVVRGADNAIFLPVFTSPDGLAEFAGIGVPFLTVSFDDLLNDWPEPDWGMIVDPRAEWTLTLTAGSLAELRAFTAPAGTLPEAAAG</sequence>
<evidence type="ECO:0000313" key="4">
    <source>
        <dbReference type="Proteomes" id="UP001183643"/>
    </source>
</evidence>
<organism evidence="3 4">
    <name type="scientific">Catenuloplanes atrovinosus</name>
    <dbReference type="NCBI Taxonomy" id="137266"/>
    <lineage>
        <taxon>Bacteria</taxon>
        <taxon>Bacillati</taxon>
        <taxon>Actinomycetota</taxon>
        <taxon>Actinomycetes</taxon>
        <taxon>Micromonosporales</taxon>
        <taxon>Micromonosporaceae</taxon>
        <taxon>Catenuloplanes</taxon>
    </lineage>
</organism>
<accession>A0AAE3YSU0</accession>
<comment type="caution">
    <text evidence="3">The sequence shown here is derived from an EMBL/GenBank/DDBJ whole genome shotgun (WGS) entry which is preliminary data.</text>
</comment>
<dbReference type="RefSeq" id="WP_310371617.1">
    <property type="nucleotide sequence ID" value="NZ_JAVDYB010000001.1"/>
</dbReference>
<dbReference type="Pfam" id="PF07179">
    <property type="entry name" value="SseB"/>
    <property type="match status" value="1"/>
</dbReference>
<protein>
    <recommendedName>
        <fullName evidence="2">SseB protein N-terminal domain-containing protein</fullName>
    </recommendedName>
</protein>
<evidence type="ECO:0000256" key="1">
    <source>
        <dbReference type="SAM" id="MobiDB-lite"/>
    </source>
</evidence>
<feature type="compositionally biased region" description="Pro residues" evidence="1">
    <location>
        <begin position="131"/>
        <end position="143"/>
    </location>
</feature>
<proteinExistence type="predicted"/>